<evidence type="ECO:0000313" key="2">
    <source>
        <dbReference type="Proteomes" id="UP000003704"/>
    </source>
</evidence>
<dbReference type="Pfam" id="PF03928">
    <property type="entry name" value="HbpS-like"/>
    <property type="match status" value="1"/>
</dbReference>
<organism evidence="1 2">
    <name type="scientific">Hydrocarboniphaga effusa AP103</name>
    <dbReference type="NCBI Taxonomy" id="1172194"/>
    <lineage>
        <taxon>Bacteria</taxon>
        <taxon>Pseudomonadati</taxon>
        <taxon>Pseudomonadota</taxon>
        <taxon>Gammaproteobacteria</taxon>
        <taxon>Nevskiales</taxon>
        <taxon>Nevskiaceae</taxon>
        <taxon>Hydrocarboniphaga</taxon>
    </lineage>
</organism>
<dbReference type="Gene3D" id="3.30.450.150">
    <property type="entry name" value="Haem-degrading domain"/>
    <property type="match status" value="1"/>
</dbReference>
<accession>I8I490</accession>
<dbReference type="InterPro" id="IPR038084">
    <property type="entry name" value="PduO/GlcC-like_sf"/>
</dbReference>
<proteinExistence type="predicted"/>
<keyword evidence="2" id="KW-1185">Reference proteome</keyword>
<protein>
    <recommendedName>
        <fullName evidence="3">GlcG protein</fullName>
    </recommendedName>
</protein>
<name>I8I490_9GAMM</name>
<gene>
    <name evidence="1" type="ORF">WQQ_11130</name>
</gene>
<evidence type="ECO:0008006" key="3">
    <source>
        <dbReference type="Google" id="ProtNLM"/>
    </source>
</evidence>
<dbReference type="AlphaFoldDB" id="I8I490"/>
<reference evidence="1 2" key="1">
    <citation type="journal article" date="2012" name="J. Bacteriol.">
        <title>Genome Sequence of n-Alkane-Degrading Hydrocarboniphaga effusa Strain AP103T (ATCC BAA-332T).</title>
        <authorList>
            <person name="Chang H.K."/>
            <person name="Zylstra G.J."/>
            <person name="Chae J.C."/>
        </authorList>
    </citation>
    <scope>NUCLEOTIDE SEQUENCE [LARGE SCALE GENOMIC DNA]</scope>
    <source>
        <strain evidence="1 2">AP103</strain>
    </source>
</reference>
<dbReference type="InterPro" id="IPR005624">
    <property type="entry name" value="PduO/GlcC-like"/>
</dbReference>
<dbReference type="STRING" id="1172194.WQQ_11130"/>
<dbReference type="EMBL" id="AKGD01000001">
    <property type="protein sequence ID" value="EIT70976.1"/>
    <property type="molecule type" value="Genomic_DNA"/>
</dbReference>
<evidence type="ECO:0000313" key="1">
    <source>
        <dbReference type="EMBL" id="EIT70976.1"/>
    </source>
</evidence>
<sequence>MSAPLFVREAVITHGAALRVLAATVAHAEKLGIRINVAVVDSAGRLAGFVRMPGSFGMSIEMACKKARCAAGLGAEPEIVEQIVVHEAPRVGEGLMLHPDFTLIRGGLPLRIEGELIGAVGVSGGSEDQDVACAQAGVAAITGDAA</sequence>
<dbReference type="PANTHER" id="PTHR34309:SF1">
    <property type="entry name" value="PROTEIN GLCG"/>
    <property type="match status" value="1"/>
</dbReference>
<dbReference type="SUPFAM" id="SSF143744">
    <property type="entry name" value="GlcG-like"/>
    <property type="match status" value="1"/>
</dbReference>
<dbReference type="InterPro" id="IPR052517">
    <property type="entry name" value="GlcG_carb_metab_protein"/>
</dbReference>
<comment type="caution">
    <text evidence="1">The sequence shown here is derived from an EMBL/GenBank/DDBJ whole genome shotgun (WGS) entry which is preliminary data.</text>
</comment>
<dbReference type="OrthoDB" id="1684899at2"/>
<dbReference type="RefSeq" id="WP_007184068.1">
    <property type="nucleotide sequence ID" value="NZ_AKGD01000001.1"/>
</dbReference>
<dbReference type="Proteomes" id="UP000003704">
    <property type="component" value="Unassembled WGS sequence"/>
</dbReference>
<dbReference type="PANTHER" id="PTHR34309">
    <property type="entry name" value="SLR1406 PROTEIN"/>
    <property type="match status" value="1"/>
</dbReference>